<dbReference type="AlphaFoldDB" id="H5Y615"/>
<dbReference type="STRING" id="768710.DesyoDRAFT_3982"/>
<dbReference type="SUPFAM" id="SSF53850">
    <property type="entry name" value="Periplasmic binding protein-like II"/>
    <property type="match status" value="1"/>
</dbReference>
<keyword evidence="2" id="KW-0732">Signal</keyword>
<evidence type="ECO:0000256" key="2">
    <source>
        <dbReference type="SAM" id="SignalP"/>
    </source>
</evidence>
<dbReference type="Proteomes" id="UP000005104">
    <property type="component" value="Chromosome"/>
</dbReference>
<evidence type="ECO:0000256" key="1">
    <source>
        <dbReference type="ARBA" id="ARBA00006987"/>
    </source>
</evidence>
<reference evidence="3 4" key="1">
    <citation type="submission" date="2011-11" db="EMBL/GenBank/DDBJ databases">
        <title>The Noncontiguous Finished genome of Desulfosporosinus youngiae DSM 17734.</title>
        <authorList>
            <consortium name="US DOE Joint Genome Institute (JGI-PGF)"/>
            <person name="Lucas S."/>
            <person name="Han J."/>
            <person name="Lapidus A."/>
            <person name="Cheng J.-F."/>
            <person name="Goodwin L."/>
            <person name="Pitluck S."/>
            <person name="Peters L."/>
            <person name="Ovchinnikova G."/>
            <person name="Lu M."/>
            <person name="Land M.L."/>
            <person name="Hauser L."/>
            <person name="Pester M."/>
            <person name="Spring S."/>
            <person name="Ollivier B."/>
            <person name="Rattei T."/>
            <person name="Klenk H.-P."/>
            <person name="Wagner M."/>
            <person name="Loy A."/>
            <person name="Woyke T.J."/>
        </authorList>
    </citation>
    <scope>NUCLEOTIDE SEQUENCE [LARGE SCALE GENOMIC DNA]</scope>
    <source>
        <strain evidence="3 4">DSM 17734</strain>
    </source>
</reference>
<proteinExistence type="inferred from homology"/>
<dbReference type="HOGENOM" id="CLU_045683_1_1_9"/>
<dbReference type="PANTHER" id="PTHR42928">
    <property type="entry name" value="TRICARBOXYLATE-BINDING PROTEIN"/>
    <property type="match status" value="1"/>
</dbReference>
<dbReference type="Gene3D" id="3.40.190.10">
    <property type="entry name" value="Periplasmic binding protein-like II"/>
    <property type="match status" value="1"/>
</dbReference>
<dbReference type="PROSITE" id="PS51257">
    <property type="entry name" value="PROKAR_LIPOPROTEIN"/>
    <property type="match status" value="1"/>
</dbReference>
<dbReference type="EMBL" id="CM001441">
    <property type="protein sequence ID" value="EHQ90954.1"/>
    <property type="molecule type" value="Genomic_DNA"/>
</dbReference>
<evidence type="ECO:0000313" key="3">
    <source>
        <dbReference type="EMBL" id="EHQ90954.1"/>
    </source>
</evidence>
<sequence length="334" mass="35866">MKKFSFVLLILILVFGVVGCTSNTPQTGPEKQEDQGAQAGYPTKAIQLIVPYAAGDNSDLSARTMADRVGSILSQPMVVVNKPGGGGSIGAAEVAKSAPDGHLILNGSYGLITAKPYMEEVGFSYESFKPIAQFTEIPLALAVGKNAPFRTLPEFVDYAKANPGKVRVSVPGAGTIQHITMLGFCKDLGIDMKVMPYEGGGPALTAVLSKDVDAIFVGAGVLVGQYTSGDIKVIGATSPERLDIMPDVPTFTEQGHDLLAGVWFGAFAPKDTPDEVIKTLEKTFKEIYDMPEVQEQWKKLNLQPSFLNSEEFSERVKQDAEKTYNILKELGKAK</sequence>
<gene>
    <name evidence="3" type="ORF">DesyoDRAFT_3982</name>
</gene>
<name>H5Y615_9FIRM</name>
<feature type="signal peptide" evidence="2">
    <location>
        <begin position="1"/>
        <end position="19"/>
    </location>
</feature>
<dbReference type="InterPro" id="IPR005064">
    <property type="entry name" value="BUG"/>
</dbReference>
<keyword evidence="4" id="KW-1185">Reference proteome</keyword>
<feature type="chain" id="PRO_5038550055" description="Extra-cytoplasmic solute receptor" evidence="2">
    <location>
        <begin position="20"/>
        <end position="334"/>
    </location>
</feature>
<dbReference type="CDD" id="cd07012">
    <property type="entry name" value="PBP2_Bug_TTT"/>
    <property type="match status" value="1"/>
</dbReference>
<dbReference type="InterPro" id="IPR042100">
    <property type="entry name" value="Bug_dom1"/>
</dbReference>
<dbReference type="Gene3D" id="3.40.190.150">
    <property type="entry name" value="Bordetella uptake gene, domain 1"/>
    <property type="match status" value="1"/>
</dbReference>
<dbReference type="PIRSF" id="PIRSF017082">
    <property type="entry name" value="YflP"/>
    <property type="match status" value="1"/>
</dbReference>
<dbReference type="RefSeq" id="WP_007785610.1">
    <property type="nucleotide sequence ID" value="NZ_CM001441.1"/>
</dbReference>
<dbReference type="OrthoDB" id="8880247at2"/>
<comment type="similarity">
    <text evidence="1">Belongs to the UPF0065 (bug) family.</text>
</comment>
<protein>
    <recommendedName>
        <fullName evidence="5">Extra-cytoplasmic solute receptor</fullName>
    </recommendedName>
</protein>
<evidence type="ECO:0008006" key="5">
    <source>
        <dbReference type="Google" id="ProtNLM"/>
    </source>
</evidence>
<dbReference type="Pfam" id="PF03401">
    <property type="entry name" value="TctC"/>
    <property type="match status" value="1"/>
</dbReference>
<evidence type="ECO:0000313" key="4">
    <source>
        <dbReference type="Proteomes" id="UP000005104"/>
    </source>
</evidence>
<dbReference type="PANTHER" id="PTHR42928:SF5">
    <property type="entry name" value="BLR1237 PROTEIN"/>
    <property type="match status" value="1"/>
</dbReference>
<dbReference type="eggNOG" id="COG3181">
    <property type="taxonomic scope" value="Bacteria"/>
</dbReference>
<organism evidence="3 4">
    <name type="scientific">Desulfosporosinus youngiae DSM 17734</name>
    <dbReference type="NCBI Taxonomy" id="768710"/>
    <lineage>
        <taxon>Bacteria</taxon>
        <taxon>Bacillati</taxon>
        <taxon>Bacillota</taxon>
        <taxon>Clostridia</taxon>
        <taxon>Eubacteriales</taxon>
        <taxon>Desulfitobacteriaceae</taxon>
        <taxon>Desulfosporosinus</taxon>
    </lineage>
</organism>
<accession>H5Y615</accession>